<feature type="compositionally biased region" description="Low complexity" evidence="1">
    <location>
        <begin position="152"/>
        <end position="166"/>
    </location>
</feature>
<feature type="region of interest" description="Disordered" evidence="1">
    <location>
        <begin position="1"/>
        <end position="27"/>
    </location>
</feature>
<keyword evidence="3" id="KW-1185">Reference proteome</keyword>
<feature type="compositionally biased region" description="Basic and acidic residues" evidence="1">
    <location>
        <begin position="15"/>
        <end position="27"/>
    </location>
</feature>
<dbReference type="AlphaFoldDB" id="A0A4U0WD36"/>
<dbReference type="Proteomes" id="UP000308768">
    <property type="component" value="Unassembled WGS sequence"/>
</dbReference>
<feature type="region of interest" description="Disordered" evidence="1">
    <location>
        <begin position="349"/>
        <end position="417"/>
    </location>
</feature>
<protein>
    <submittedName>
        <fullName evidence="2">Uncharacterized protein</fullName>
    </submittedName>
</protein>
<sequence length="417" mass="43374">MDSLKGLAKGGWHPPGKDGKKESWRGDFKGVNTVAGWMGKGKDPHEEARQHHVAAPLSTLKDPAQFAPPPKHISYHGGVAAVPTTTTLGRNGLGAPLSVEESRAKQEAEMAVAMAAEEANRPPSPPKPYRVDTTGLSTANLPKPPVRRPNQSAVSPPLPHSASASAKKPKPALPPRLPPRQNSHPDAYALPPPPTYTETAQKPTQQEYLNQGALDRLGQAGVSVPGFNIGRNASPHVPLRSGPSSPAISQAPAGSNTRAPQLNELQSRFSKMSTASSPTSETPSQGTSWAQKQAALKTASSFRNDPSSVSLSDARNAASTANNFRERHGEQVASGWRAASGLNQKLGISDKVNSYTSGGTSASPVRQNALAPPPPVQGLSSAAAGKKAPPAPPSKKAELAGGVAEPPPIPLSSKPRV</sequence>
<feature type="compositionally biased region" description="Polar residues" evidence="1">
    <location>
        <begin position="351"/>
        <end position="366"/>
    </location>
</feature>
<accession>A0A4U0WD36</accession>
<organism evidence="2 3">
    <name type="scientific">Cryomyces minteri</name>
    <dbReference type="NCBI Taxonomy" id="331657"/>
    <lineage>
        <taxon>Eukaryota</taxon>
        <taxon>Fungi</taxon>
        <taxon>Dikarya</taxon>
        <taxon>Ascomycota</taxon>
        <taxon>Pezizomycotina</taxon>
        <taxon>Dothideomycetes</taxon>
        <taxon>Dothideomycetes incertae sedis</taxon>
        <taxon>Cryomyces</taxon>
    </lineage>
</organism>
<feature type="compositionally biased region" description="Polar residues" evidence="1">
    <location>
        <begin position="298"/>
        <end position="323"/>
    </location>
</feature>
<feature type="region of interest" description="Disordered" evidence="1">
    <location>
        <begin position="90"/>
        <end position="336"/>
    </location>
</feature>
<evidence type="ECO:0000313" key="3">
    <source>
        <dbReference type="Proteomes" id="UP000308768"/>
    </source>
</evidence>
<evidence type="ECO:0000256" key="1">
    <source>
        <dbReference type="SAM" id="MobiDB-lite"/>
    </source>
</evidence>
<evidence type="ECO:0000313" key="2">
    <source>
        <dbReference type="EMBL" id="TKA60584.1"/>
    </source>
</evidence>
<dbReference type="OrthoDB" id="3357271at2759"/>
<feature type="compositionally biased region" description="Polar residues" evidence="1">
    <location>
        <begin position="196"/>
        <end position="209"/>
    </location>
</feature>
<name>A0A4U0WD36_9PEZI</name>
<feature type="compositionally biased region" description="Polar residues" evidence="1">
    <location>
        <begin position="242"/>
        <end position="272"/>
    </location>
</feature>
<dbReference type="EMBL" id="NAJN01001883">
    <property type="protein sequence ID" value="TKA60584.1"/>
    <property type="molecule type" value="Genomic_DNA"/>
</dbReference>
<comment type="caution">
    <text evidence="2">The sequence shown here is derived from an EMBL/GenBank/DDBJ whole genome shotgun (WGS) entry which is preliminary data.</text>
</comment>
<proteinExistence type="predicted"/>
<gene>
    <name evidence="2" type="ORF">B0A49_12298</name>
</gene>
<feature type="compositionally biased region" description="Low complexity" evidence="1">
    <location>
        <begin position="273"/>
        <end position="284"/>
    </location>
</feature>
<reference evidence="2 3" key="1">
    <citation type="submission" date="2017-03" db="EMBL/GenBank/DDBJ databases">
        <title>Genomes of endolithic fungi from Antarctica.</title>
        <authorList>
            <person name="Coleine C."/>
            <person name="Masonjones S."/>
            <person name="Stajich J.E."/>
        </authorList>
    </citation>
    <scope>NUCLEOTIDE SEQUENCE [LARGE SCALE GENOMIC DNA]</scope>
    <source>
        <strain evidence="2 3">CCFEE 5187</strain>
    </source>
</reference>
<dbReference type="STRING" id="331657.A0A4U0WD36"/>